<dbReference type="Pfam" id="PF01018">
    <property type="entry name" value="GTP1_OBG"/>
    <property type="match status" value="2"/>
</dbReference>
<dbReference type="FunFam" id="2.70.210.12:FF:000001">
    <property type="entry name" value="GTPase Obg"/>
    <property type="match status" value="1"/>
</dbReference>
<dbReference type="InterPro" id="IPR014100">
    <property type="entry name" value="GTP-bd_Obg/CgtA"/>
</dbReference>
<evidence type="ECO:0000313" key="11">
    <source>
        <dbReference type="EMBL" id="CAJ1375691.1"/>
    </source>
</evidence>
<dbReference type="GO" id="GO:0042254">
    <property type="term" value="P:ribosome biogenesis"/>
    <property type="evidence" value="ECO:0007669"/>
    <property type="project" value="UniProtKB-UniRule"/>
</dbReference>
<dbReference type="Gene3D" id="3.30.300.350">
    <property type="entry name" value="GTP-binding protein OBG, C-terminal domain"/>
    <property type="match status" value="1"/>
</dbReference>
<dbReference type="InterPro" id="IPR006169">
    <property type="entry name" value="GTP1_OBG_dom"/>
</dbReference>
<dbReference type="InterPro" id="IPR005225">
    <property type="entry name" value="Small_GTP-bd"/>
</dbReference>
<organism evidence="11 12">
    <name type="scientific">Effrenium voratum</name>
    <dbReference type="NCBI Taxonomy" id="2562239"/>
    <lineage>
        <taxon>Eukaryota</taxon>
        <taxon>Sar</taxon>
        <taxon>Alveolata</taxon>
        <taxon>Dinophyceae</taxon>
        <taxon>Suessiales</taxon>
        <taxon>Symbiodiniaceae</taxon>
        <taxon>Effrenium</taxon>
    </lineage>
</organism>
<dbReference type="NCBIfam" id="TIGR00231">
    <property type="entry name" value="small_GTP"/>
    <property type="match status" value="1"/>
</dbReference>
<dbReference type="GO" id="GO:0005739">
    <property type="term" value="C:mitochondrion"/>
    <property type="evidence" value="ECO:0007669"/>
    <property type="project" value="TreeGrafter"/>
</dbReference>
<reference evidence="11" key="1">
    <citation type="submission" date="2023-08" db="EMBL/GenBank/DDBJ databases">
        <authorList>
            <person name="Chen Y."/>
            <person name="Shah S."/>
            <person name="Dougan E. K."/>
            <person name="Thang M."/>
            <person name="Chan C."/>
        </authorList>
    </citation>
    <scope>NUCLEOTIDE SEQUENCE</scope>
</reference>
<dbReference type="Proteomes" id="UP001178507">
    <property type="component" value="Unassembled WGS sequence"/>
</dbReference>
<dbReference type="Gene3D" id="3.40.50.300">
    <property type="entry name" value="P-loop containing nucleotide triphosphate hydrolases"/>
    <property type="match status" value="1"/>
</dbReference>
<dbReference type="InterPro" id="IPR031167">
    <property type="entry name" value="G_OBG"/>
</dbReference>
<protein>
    <recommendedName>
        <fullName evidence="13">GTP-binding protein Obg/CgtA</fullName>
    </recommendedName>
</protein>
<sequence length="1053" mass="116778">MRSYSLPTWPLQSEGFQRKPMTDELTRKEDLWLADAKEFLANCPEWPAAPVAKEEKDLKRRLQSVNFLAWQKGQLTDNLRRKSEQTLVAAADLRELVTAVWRDGHAAQEEEEALCRAEEELLASRSRCAAELEELWRQLDLREKQLEERAQKVLAPDLSLELLEVGRLSEAVCGQAGDLQDETSTLLDLHQDLETRDAALEAQEAAFACFVESLADAPKCDDLRVGVARQLAGGDTESLEALLSVLAGEGEDVAELASEAFSSPEACAPRPQDSPTWASEDISPEGQQDSGYDEWLEEALEEGEEEELEVDMEEDAEEELLEDEAEPARDALLGTVDSSPGTALPSESRFIGFPGLKAPDSAKSSGGAAPRPTFPVSARVVSHAVATPAPYVTMCNPHGAAMRPLRGDLVTTWPQKKSSEGSRGFGAARGLAPCFVVASAPSQVAPSRAPALKSRTPQKLQWLRGWELALLAGAASKRRAVVTRRAQLAKTTPVSPPVEHVDMELDFAERAQDALMKTGREHEKGVITWNQPGWDFKDVAKIFVLSGKGGNGCKSFHREMYMPLMGPDGGSGGQGGDVILECRSEMSNTLKQFRERTHYYAGNGRVGMGSSRTGAKGNDLVLRVPPGTVVYVRERWVPGCDNKTNELPFEQMLIRHEDISERRLIGELTQHGQRLRVARGGRPGKGNEAFKTPTNTAPFFFTKGEPGRGRWIDLELKIISDIGIIGVPNAGKSSLLHAVTDKQPKIAAYPFTTTEPNLGLWKRDVHGGLTLVDVPGLIDGAATGRGMGIRFLRHIERCKTLLHVIDGNSEDPLGDYEAIQQELKNYSSEVVLKPQVIVVNKADLPDVQERLPKLMQELRRRSGHTRVFDISAATRYNCDKLMDRVHKWYKSVVKKEWEEKGTPVEDSKEAGLVVGRRELTQLGGKVEEVARGNLVQLDEELPKGRRRKTQFQSKVEWDVIDEAWRLIHPEVEKVAKLTDWSYESGYDRLNAVLKATGMSEAMKLMGLKEGETIIVHEKKFSYNPEMMGLESRMLFGQLELKTKKEVKQKNPTR</sequence>
<feature type="domain" description="OBG-type G" evidence="8">
    <location>
        <begin position="720"/>
        <end position="890"/>
    </location>
</feature>
<evidence type="ECO:0000313" key="12">
    <source>
        <dbReference type="Proteomes" id="UP001178507"/>
    </source>
</evidence>
<dbReference type="PANTHER" id="PTHR11702">
    <property type="entry name" value="DEVELOPMENTALLY REGULATED GTP-BINDING PROTEIN-RELATED"/>
    <property type="match status" value="1"/>
</dbReference>
<dbReference type="InterPro" id="IPR036726">
    <property type="entry name" value="GTP1_OBG_dom_sf"/>
</dbReference>
<dbReference type="GO" id="GO:0005525">
    <property type="term" value="F:GTP binding"/>
    <property type="evidence" value="ECO:0007669"/>
    <property type="project" value="UniProtKB-KW"/>
</dbReference>
<dbReference type="PROSITE" id="PS00905">
    <property type="entry name" value="GTP1_OBG"/>
    <property type="match status" value="1"/>
</dbReference>
<comment type="caution">
    <text evidence="11">The sequence shown here is derived from an EMBL/GenBank/DDBJ whole genome shotgun (WGS) entry which is preliminary data.</text>
</comment>
<evidence type="ECO:0000256" key="5">
    <source>
        <dbReference type="ARBA" id="ARBA00022842"/>
    </source>
</evidence>
<evidence type="ECO:0000256" key="4">
    <source>
        <dbReference type="ARBA" id="ARBA00022741"/>
    </source>
</evidence>
<evidence type="ECO:0000256" key="3">
    <source>
        <dbReference type="ARBA" id="ARBA00022723"/>
    </source>
</evidence>
<dbReference type="SUPFAM" id="SSF102741">
    <property type="entry name" value="Obg GTP-binding protein C-terminal domain"/>
    <property type="match status" value="1"/>
</dbReference>
<feature type="domain" description="OCT" evidence="9">
    <location>
        <begin position="943"/>
        <end position="1024"/>
    </location>
</feature>
<accession>A0AA36MKV7</accession>
<keyword evidence="3" id="KW-0479">Metal-binding</keyword>
<comment type="similarity">
    <text evidence="2">Belongs to the TRAFAC class OBG-HflX-like GTPase superfamily. OBG GTPase family.</text>
</comment>
<dbReference type="NCBIfam" id="NF008956">
    <property type="entry name" value="PRK12299.1"/>
    <property type="match status" value="1"/>
</dbReference>
<name>A0AA36MKV7_9DINO</name>
<evidence type="ECO:0000256" key="1">
    <source>
        <dbReference type="ARBA" id="ARBA00001946"/>
    </source>
</evidence>
<evidence type="ECO:0000256" key="7">
    <source>
        <dbReference type="SAM" id="MobiDB-lite"/>
    </source>
</evidence>
<dbReference type="Pfam" id="PF09269">
    <property type="entry name" value="DUF1967"/>
    <property type="match status" value="1"/>
</dbReference>
<evidence type="ECO:0008006" key="13">
    <source>
        <dbReference type="Google" id="ProtNLM"/>
    </source>
</evidence>
<dbReference type="PROSITE" id="PS51883">
    <property type="entry name" value="OBG"/>
    <property type="match status" value="1"/>
</dbReference>
<dbReference type="PROSITE" id="PS51881">
    <property type="entry name" value="OCT"/>
    <property type="match status" value="1"/>
</dbReference>
<keyword evidence="6" id="KW-0342">GTP-binding</keyword>
<dbReference type="Gene3D" id="2.70.210.12">
    <property type="entry name" value="GTP1/OBG domain"/>
    <property type="match status" value="1"/>
</dbReference>
<evidence type="ECO:0000256" key="6">
    <source>
        <dbReference type="ARBA" id="ARBA00023134"/>
    </source>
</evidence>
<dbReference type="CDD" id="cd01898">
    <property type="entry name" value="Obg"/>
    <property type="match status" value="1"/>
</dbReference>
<proteinExistence type="inferred from homology"/>
<dbReference type="InterPro" id="IPR036346">
    <property type="entry name" value="GTP-bd_prot_GTP1/OBG_C_sf"/>
</dbReference>
<dbReference type="InterPro" id="IPR027417">
    <property type="entry name" value="P-loop_NTPase"/>
</dbReference>
<comment type="cofactor">
    <cofactor evidence="1">
        <name>Mg(2+)</name>
        <dbReference type="ChEBI" id="CHEBI:18420"/>
    </cofactor>
</comment>
<dbReference type="GO" id="GO:0003924">
    <property type="term" value="F:GTPase activity"/>
    <property type="evidence" value="ECO:0007669"/>
    <property type="project" value="InterPro"/>
</dbReference>
<dbReference type="EMBL" id="CAUJNA010000335">
    <property type="protein sequence ID" value="CAJ1375691.1"/>
    <property type="molecule type" value="Genomic_DNA"/>
</dbReference>
<evidence type="ECO:0000259" key="10">
    <source>
        <dbReference type="PROSITE" id="PS51883"/>
    </source>
</evidence>
<dbReference type="GO" id="GO:0000287">
    <property type="term" value="F:magnesium ion binding"/>
    <property type="evidence" value="ECO:0007669"/>
    <property type="project" value="InterPro"/>
</dbReference>
<dbReference type="PROSITE" id="PS51710">
    <property type="entry name" value="G_OBG"/>
    <property type="match status" value="1"/>
</dbReference>
<evidence type="ECO:0000256" key="2">
    <source>
        <dbReference type="ARBA" id="ARBA00007699"/>
    </source>
</evidence>
<dbReference type="InterPro" id="IPR015349">
    <property type="entry name" value="OCT_dom"/>
</dbReference>
<dbReference type="InterPro" id="IPR006074">
    <property type="entry name" value="GTP1-OBG_CS"/>
</dbReference>
<dbReference type="SUPFAM" id="SSF52540">
    <property type="entry name" value="P-loop containing nucleoside triphosphate hydrolases"/>
    <property type="match status" value="1"/>
</dbReference>
<keyword evidence="5" id="KW-0460">Magnesium</keyword>
<dbReference type="SUPFAM" id="SSF82051">
    <property type="entry name" value="Obg GTP-binding protein N-terminal domain"/>
    <property type="match status" value="1"/>
</dbReference>
<keyword evidence="12" id="KW-1185">Reference proteome</keyword>
<dbReference type="InterPro" id="IPR045086">
    <property type="entry name" value="OBG_GTPase"/>
</dbReference>
<dbReference type="AlphaFoldDB" id="A0AA36MKV7"/>
<evidence type="ECO:0000259" key="8">
    <source>
        <dbReference type="PROSITE" id="PS51710"/>
    </source>
</evidence>
<gene>
    <name evidence="11" type="ORF">EVOR1521_LOCUS4915</name>
</gene>
<feature type="compositionally biased region" description="Acidic residues" evidence="7">
    <location>
        <begin position="291"/>
        <end position="325"/>
    </location>
</feature>
<dbReference type="HAMAP" id="MF_01454">
    <property type="entry name" value="GTPase_Obg"/>
    <property type="match status" value="1"/>
</dbReference>
<feature type="domain" description="Obg" evidence="10">
    <location>
        <begin position="534"/>
        <end position="719"/>
    </location>
</feature>
<dbReference type="PANTHER" id="PTHR11702:SF44">
    <property type="entry name" value="GTP-BINDING PROTEIN OBGC, CHLOROPLASTIC"/>
    <property type="match status" value="1"/>
</dbReference>
<keyword evidence="4" id="KW-0547">Nucleotide-binding</keyword>
<dbReference type="InterPro" id="IPR006073">
    <property type="entry name" value="GTP-bd"/>
</dbReference>
<evidence type="ECO:0000259" key="9">
    <source>
        <dbReference type="PROSITE" id="PS51881"/>
    </source>
</evidence>
<feature type="region of interest" description="Disordered" evidence="7">
    <location>
        <begin position="257"/>
        <end position="325"/>
    </location>
</feature>
<dbReference type="PRINTS" id="PR00326">
    <property type="entry name" value="GTP1OBG"/>
</dbReference>
<dbReference type="Pfam" id="PF01926">
    <property type="entry name" value="MMR_HSR1"/>
    <property type="match status" value="1"/>
</dbReference>